<dbReference type="AlphaFoldDB" id="A0AAN6TAH6"/>
<proteinExistence type="predicted"/>
<feature type="compositionally biased region" description="Gly residues" evidence="5">
    <location>
        <begin position="246"/>
        <end position="255"/>
    </location>
</feature>
<evidence type="ECO:0000256" key="3">
    <source>
        <dbReference type="ARBA" id="ARBA00022989"/>
    </source>
</evidence>
<keyword evidence="8" id="KW-1185">Reference proteome</keyword>
<dbReference type="PANTHER" id="PTHR15549">
    <property type="entry name" value="PAIRED IMMUNOGLOBULIN-LIKE TYPE 2 RECEPTOR"/>
    <property type="match status" value="1"/>
</dbReference>
<feature type="compositionally biased region" description="Pro residues" evidence="5">
    <location>
        <begin position="418"/>
        <end position="433"/>
    </location>
</feature>
<organism evidence="7 8">
    <name type="scientific">Canariomyces notabilis</name>
    <dbReference type="NCBI Taxonomy" id="2074819"/>
    <lineage>
        <taxon>Eukaryota</taxon>
        <taxon>Fungi</taxon>
        <taxon>Dikarya</taxon>
        <taxon>Ascomycota</taxon>
        <taxon>Pezizomycotina</taxon>
        <taxon>Sordariomycetes</taxon>
        <taxon>Sordariomycetidae</taxon>
        <taxon>Sordariales</taxon>
        <taxon>Chaetomiaceae</taxon>
        <taxon>Canariomyces</taxon>
    </lineage>
</organism>
<keyword evidence="2 6" id="KW-0812">Transmembrane</keyword>
<evidence type="ECO:0000313" key="7">
    <source>
        <dbReference type="EMBL" id="KAK4110878.1"/>
    </source>
</evidence>
<comment type="caution">
    <text evidence="7">The sequence shown here is derived from an EMBL/GenBank/DDBJ whole genome shotgun (WGS) entry which is preliminary data.</text>
</comment>
<evidence type="ECO:0000256" key="6">
    <source>
        <dbReference type="SAM" id="Phobius"/>
    </source>
</evidence>
<feature type="transmembrane region" description="Helical" evidence="6">
    <location>
        <begin position="259"/>
        <end position="282"/>
    </location>
</feature>
<dbReference type="RefSeq" id="XP_064668448.1">
    <property type="nucleotide sequence ID" value="XM_064815535.1"/>
</dbReference>
<reference evidence="7" key="1">
    <citation type="journal article" date="2023" name="Mol. Phylogenet. Evol.">
        <title>Genome-scale phylogeny and comparative genomics of the fungal order Sordariales.</title>
        <authorList>
            <person name="Hensen N."/>
            <person name="Bonometti L."/>
            <person name="Westerberg I."/>
            <person name="Brannstrom I.O."/>
            <person name="Guillou S."/>
            <person name="Cros-Aarteil S."/>
            <person name="Calhoun S."/>
            <person name="Haridas S."/>
            <person name="Kuo A."/>
            <person name="Mondo S."/>
            <person name="Pangilinan J."/>
            <person name="Riley R."/>
            <person name="LaButti K."/>
            <person name="Andreopoulos B."/>
            <person name="Lipzen A."/>
            <person name="Chen C."/>
            <person name="Yan M."/>
            <person name="Daum C."/>
            <person name="Ng V."/>
            <person name="Clum A."/>
            <person name="Steindorff A."/>
            <person name="Ohm R.A."/>
            <person name="Martin F."/>
            <person name="Silar P."/>
            <person name="Natvig D.O."/>
            <person name="Lalanne C."/>
            <person name="Gautier V."/>
            <person name="Ament-Velasquez S.L."/>
            <person name="Kruys A."/>
            <person name="Hutchinson M.I."/>
            <person name="Powell A.J."/>
            <person name="Barry K."/>
            <person name="Miller A.N."/>
            <person name="Grigoriev I.V."/>
            <person name="Debuchy R."/>
            <person name="Gladieux P."/>
            <person name="Hiltunen Thoren M."/>
            <person name="Johannesson H."/>
        </authorList>
    </citation>
    <scope>NUCLEOTIDE SEQUENCE</scope>
    <source>
        <strain evidence="7">CBS 508.74</strain>
    </source>
</reference>
<keyword evidence="3 6" id="KW-1133">Transmembrane helix</keyword>
<sequence>MPDSALSVISTDASQRGCHTRSAPPQRGSIHNQTRASPGGAREKTKRATRADEAGTDSALDRCGCRHHFGSGGAIPNISDSNSSTRAWLLMSGDKSRKHTILTTAHKMIRRPRQIETSVRIVTLSPVNRPTSTTTFRPQTSESPQEDGGDNSSSGTIRTTRRSSSSSSAITITLTARPATTTTSSISSASSSLSFSSSSTTSTTQPPFSTSSSTSSPPTLPSSCSTSTSSSSSESTITQQSAANGDGSGGGGGALSAGAAAGATAGAVCGLLLLAGAAFLLWRWRRRRQGGVRGAEMVTAGYSQPPRGSSGVMTGGRAGATMFGDGNAGAGFQAGNGGMGSGSAEIGEEGGGGTVLLPGWHADHGEHGGAGPYADAGQQWQWPSPSPSWNMDLQSATGYVLLPAPVPVPVAGQGPGGYPSPAPPQPQPQPQPQRPTETYSVSPLSETFPVASSSDYRVSSLYYPDATEMATAASVVSTMPSPDLPEFMIPGGDRSRAANVCRVSQIGGRTARHTMLRASGIQPQVGDIERGRKREVKRGCV</sequence>
<dbReference type="GO" id="GO:0071944">
    <property type="term" value="C:cell periphery"/>
    <property type="evidence" value="ECO:0007669"/>
    <property type="project" value="UniProtKB-ARBA"/>
</dbReference>
<name>A0AAN6TAH6_9PEZI</name>
<dbReference type="EMBL" id="MU853348">
    <property type="protein sequence ID" value="KAK4110878.1"/>
    <property type="molecule type" value="Genomic_DNA"/>
</dbReference>
<gene>
    <name evidence="7" type="ORF">N656DRAFT_781183</name>
</gene>
<feature type="region of interest" description="Disordered" evidence="5">
    <location>
        <begin position="120"/>
        <end position="257"/>
    </location>
</feature>
<feature type="compositionally biased region" description="Low complexity" evidence="5">
    <location>
        <begin position="378"/>
        <end position="387"/>
    </location>
</feature>
<evidence type="ECO:0000256" key="1">
    <source>
        <dbReference type="ARBA" id="ARBA00004167"/>
    </source>
</evidence>
<keyword evidence="4 6" id="KW-0472">Membrane</keyword>
<protein>
    <submittedName>
        <fullName evidence="7">Uncharacterized protein</fullName>
    </submittedName>
</protein>
<evidence type="ECO:0000256" key="5">
    <source>
        <dbReference type="SAM" id="MobiDB-lite"/>
    </source>
</evidence>
<evidence type="ECO:0000256" key="2">
    <source>
        <dbReference type="ARBA" id="ARBA00022692"/>
    </source>
</evidence>
<feature type="compositionally biased region" description="Polar residues" evidence="5">
    <location>
        <begin position="125"/>
        <end position="143"/>
    </location>
</feature>
<dbReference type="PANTHER" id="PTHR15549:SF30">
    <property type="entry name" value="MID2 DOMAIN-CONTAINING PROTEIN"/>
    <property type="match status" value="1"/>
</dbReference>
<feature type="compositionally biased region" description="Basic and acidic residues" evidence="5">
    <location>
        <begin position="49"/>
        <end position="59"/>
    </location>
</feature>
<accession>A0AAN6TAH6</accession>
<feature type="region of interest" description="Disordered" evidence="5">
    <location>
        <begin position="411"/>
        <end position="441"/>
    </location>
</feature>
<dbReference type="Proteomes" id="UP001302812">
    <property type="component" value="Unassembled WGS sequence"/>
</dbReference>
<dbReference type="GeneID" id="89939660"/>
<comment type="subcellular location">
    <subcellularLocation>
        <location evidence="1">Membrane</location>
        <topology evidence="1">Single-pass membrane protein</topology>
    </subcellularLocation>
</comment>
<evidence type="ECO:0000313" key="8">
    <source>
        <dbReference type="Proteomes" id="UP001302812"/>
    </source>
</evidence>
<feature type="region of interest" description="Disordered" evidence="5">
    <location>
        <begin position="1"/>
        <end position="59"/>
    </location>
</feature>
<feature type="region of interest" description="Disordered" evidence="5">
    <location>
        <begin position="366"/>
        <end position="387"/>
    </location>
</feature>
<evidence type="ECO:0000256" key="4">
    <source>
        <dbReference type="ARBA" id="ARBA00023136"/>
    </source>
</evidence>
<dbReference type="InterPro" id="IPR051694">
    <property type="entry name" value="Immunoregulatory_rcpt-like"/>
</dbReference>
<reference evidence="7" key="2">
    <citation type="submission" date="2023-05" db="EMBL/GenBank/DDBJ databases">
        <authorList>
            <consortium name="Lawrence Berkeley National Laboratory"/>
            <person name="Steindorff A."/>
            <person name="Hensen N."/>
            <person name="Bonometti L."/>
            <person name="Westerberg I."/>
            <person name="Brannstrom I.O."/>
            <person name="Guillou S."/>
            <person name="Cros-Aarteil S."/>
            <person name="Calhoun S."/>
            <person name="Haridas S."/>
            <person name="Kuo A."/>
            <person name="Mondo S."/>
            <person name="Pangilinan J."/>
            <person name="Riley R."/>
            <person name="Labutti K."/>
            <person name="Andreopoulos B."/>
            <person name="Lipzen A."/>
            <person name="Chen C."/>
            <person name="Yanf M."/>
            <person name="Daum C."/>
            <person name="Ng V."/>
            <person name="Clum A."/>
            <person name="Ohm R."/>
            <person name="Martin F."/>
            <person name="Silar P."/>
            <person name="Natvig D."/>
            <person name="Lalanne C."/>
            <person name="Gautier V."/>
            <person name="Ament-Velasquez S.L."/>
            <person name="Kruys A."/>
            <person name="Hutchinson M.I."/>
            <person name="Powell A.J."/>
            <person name="Barry K."/>
            <person name="Miller A.N."/>
            <person name="Grigoriev I.V."/>
            <person name="Debuchy R."/>
            <person name="Gladieux P."/>
            <person name="Thoren M.H."/>
            <person name="Johannesson H."/>
        </authorList>
    </citation>
    <scope>NUCLEOTIDE SEQUENCE</scope>
    <source>
        <strain evidence="7">CBS 508.74</strain>
    </source>
</reference>
<feature type="compositionally biased region" description="Low complexity" evidence="5">
    <location>
        <begin position="152"/>
        <end position="245"/>
    </location>
</feature>
<dbReference type="GO" id="GO:0016020">
    <property type="term" value="C:membrane"/>
    <property type="evidence" value="ECO:0007669"/>
    <property type="project" value="UniProtKB-SubCell"/>
</dbReference>